<dbReference type="AlphaFoldDB" id="A0A0J8DEY7"/>
<feature type="transmembrane region" description="Helical" evidence="3">
    <location>
        <begin position="394"/>
        <end position="420"/>
    </location>
</feature>
<keyword evidence="5" id="KW-1185">Reference proteome</keyword>
<dbReference type="InterPro" id="IPR004995">
    <property type="entry name" value="Spore_Ger"/>
</dbReference>
<organism evidence="4 5">
    <name type="scientific">Clostridium cylindrosporum DSM 605</name>
    <dbReference type="NCBI Taxonomy" id="1121307"/>
    <lineage>
        <taxon>Bacteria</taxon>
        <taxon>Bacillati</taxon>
        <taxon>Bacillota</taxon>
        <taxon>Clostridia</taxon>
        <taxon>Eubacteriales</taxon>
        <taxon>Clostridiaceae</taxon>
        <taxon>Clostridium</taxon>
    </lineage>
</organism>
<evidence type="ECO:0000313" key="4">
    <source>
        <dbReference type="EMBL" id="KMT22819.1"/>
    </source>
</evidence>
<feature type="transmembrane region" description="Helical" evidence="3">
    <location>
        <begin position="440"/>
        <end position="464"/>
    </location>
</feature>
<evidence type="ECO:0000313" key="5">
    <source>
        <dbReference type="Proteomes" id="UP000036756"/>
    </source>
</evidence>
<gene>
    <name evidence="4" type="primary">gerKA</name>
    <name evidence="4" type="ORF">CLCY_5c00580</name>
</gene>
<reference evidence="4 5" key="1">
    <citation type="submission" date="2015-06" db="EMBL/GenBank/DDBJ databases">
        <title>Draft genome sequence of the purine-degrading Clostridium cylindrosporum HC-1 (DSM 605).</title>
        <authorList>
            <person name="Poehlein A."/>
            <person name="Schiel-Bengelsdorf B."/>
            <person name="Bengelsdorf F."/>
            <person name="Daniel R."/>
            <person name="Duerre P."/>
        </authorList>
    </citation>
    <scope>NUCLEOTIDE SEQUENCE [LARGE SCALE GENOMIC DNA]</scope>
    <source>
        <strain evidence="4 5">DSM 605</strain>
    </source>
</reference>
<comment type="similarity">
    <text evidence="1">Belongs to the GerABKA family.</text>
</comment>
<keyword evidence="2 3" id="KW-0472">Membrane</keyword>
<dbReference type="Pfam" id="PF03323">
    <property type="entry name" value="GerA"/>
    <property type="match status" value="1"/>
</dbReference>
<keyword evidence="3" id="KW-1133">Transmembrane helix</keyword>
<dbReference type="PATRIC" id="fig|1121307.3.peg.1990"/>
<dbReference type="EMBL" id="LFVU01000004">
    <property type="protein sequence ID" value="KMT22819.1"/>
    <property type="molecule type" value="Genomic_DNA"/>
</dbReference>
<comment type="caution">
    <text evidence="4">The sequence shown here is derived from an EMBL/GenBank/DDBJ whole genome shotgun (WGS) entry which is preliminary data.</text>
</comment>
<feature type="transmembrane region" description="Helical" evidence="3">
    <location>
        <begin position="313"/>
        <end position="335"/>
    </location>
</feature>
<evidence type="ECO:0000256" key="1">
    <source>
        <dbReference type="ARBA" id="ARBA00005278"/>
    </source>
</evidence>
<keyword evidence="3" id="KW-0812">Transmembrane</keyword>
<protein>
    <submittedName>
        <fullName evidence="4">Spore germination protein KA</fullName>
    </submittedName>
</protein>
<evidence type="ECO:0000256" key="2">
    <source>
        <dbReference type="ARBA" id="ARBA00023136"/>
    </source>
</evidence>
<dbReference type="RefSeq" id="WP_048569555.1">
    <property type="nucleotide sequence ID" value="NZ_LFVU01000004.1"/>
</dbReference>
<dbReference type="STRING" id="1121307.CLCY_5c00580"/>
<dbReference type="Proteomes" id="UP000036756">
    <property type="component" value="Unassembled WGS sequence"/>
</dbReference>
<dbReference type="InterPro" id="IPR050768">
    <property type="entry name" value="UPF0353/GerABKA_families"/>
</dbReference>
<dbReference type="PIRSF" id="PIRSF005690">
    <property type="entry name" value="GerBA"/>
    <property type="match status" value="1"/>
</dbReference>
<proteinExistence type="inferred from homology"/>
<dbReference type="GO" id="GO:0016020">
    <property type="term" value="C:membrane"/>
    <property type="evidence" value="ECO:0007669"/>
    <property type="project" value="InterPro"/>
</dbReference>
<sequence length="521" mass="58055">MNFFNFRKPKEMRYEYAPDTKTEVQKSVDETVAIFRDTFKDTNDVIFREFTTGDNQKVKGFLCQIDGISDKMLIDHFVMEPLTILSRRNDLTTEDLKVGIYEAIEKSTIAVTDIKEVDYIEEAMLSILSGETVLFLEGYDKAMIIASRSWPARGPSEPVSETVIRGPRDGFVESLRSNTALVRRRIRDPRLKVKQSQLGTRSKTDIALMYIEGLVDKGILEKVERKLKAINIDSILDSGYVQQFLEERKYTPFPQIQATERPDVSAAAIFEGRIVLMVDNSPTVLILPVTMTAFFQSAEDYYVRPFVATAVRLLRLISIIIAVLAPPLYIALASFNPEAIPAKLALSIAASREGVPFPAFIEMLIMEVTLDILREAGVRLPRPIGSTIGVVGGLVIGQAAVTAGIASPIAIIVIAVTALAQYSTPNYEIETAFKTVRIGIIFLSAVLGLYGVVLGIIALIIHLVMIDSYGVPYFEPLAPMNLKDLKDSMFIRVPWQQMKERPQYVNNDNKIRQAGGSSDQK</sequence>
<dbReference type="PANTHER" id="PTHR22550">
    <property type="entry name" value="SPORE GERMINATION PROTEIN"/>
    <property type="match status" value="1"/>
</dbReference>
<evidence type="ECO:0000256" key="3">
    <source>
        <dbReference type="SAM" id="Phobius"/>
    </source>
</evidence>
<accession>A0A0J8DEY7</accession>
<dbReference type="PANTHER" id="PTHR22550:SF5">
    <property type="entry name" value="LEUCINE ZIPPER PROTEIN 4"/>
    <property type="match status" value="1"/>
</dbReference>
<dbReference type="GO" id="GO:0009847">
    <property type="term" value="P:spore germination"/>
    <property type="evidence" value="ECO:0007669"/>
    <property type="project" value="InterPro"/>
</dbReference>
<name>A0A0J8DEY7_CLOCY</name>